<organism evidence="3 4">
    <name type="scientific">Kitasatospora paracochleata</name>
    <dbReference type="NCBI Taxonomy" id="58354"/>
    <lineage>
        <taxon>Bacteria</taxon>
        <taxon>Bacillati</taxon>
        <taxon>Actinomycetota</taxon>
        <taxon>Actinomycetes</taxon>
        <taxon>Kitasatosporales</taxon>
        <taxon>Streptomycetaceae</taxon>
        <taxon>Kitasatospora</taxon>
    </lineage>
</organism>
<evidence type="ECO:0000313" key="3">
    <source>
        <dbReference type="EMBL" id="MCP2314655.1"/>
    </source>
</evidence>
<dbReference type="InterPro" id="IPR035992">
    <property type="entry name" value="Ricin_B-like_lectins"/>
</dbReference>
<reference evidence="3 4" key="1">
    <citation type="submission" date="2022-06" db="EMBL/GenBank/DDBJ databases">
        <title>Sequencing the genomes of 1000 actinobacteria strains.</title>
        <authorList>
            <person name="Klenk H.-P."/>
        </authorList>
    </citation>
    <scope>NUCLEOTIDE SEQUENCE [LARGE SCALE GENOMIC DNA]</scope>
    <source>
        <strain evidence="3 4">DSM 41656</strain>
    </source>
</reference>
<dbReference type="EMBL" id="JAMZDX010000009">
    <property type="protein sequence ID" value="MCP2314655.1"/>
    <property type="molecule type" value="Genomic_DNA"/>
</dbReference>
<comment type="caution">
    <text evidence="3">The sequence shown here is derived from an EMBL/GenBank/DDBJ whole genome shotgun (WGS) entry which is preliminary data.</text>
</comment>
<dbReference type="Pfam" id="PF14200">
    <property type="entry name" value="RicinB_lectin_2"/>
    <property type="match status" value="1"/>
</dbReference>
<dbReference type="SUPFAM" id="SSF50370">
    <property type="entry name" value="Ricin B-like lectins"/>
    <property type="match status" value="1"/>
</dbReference>
<feature type="domain" description="Ricin B lectin" evidence="2">
    <location>
        <begin position="392"/>
        <end position="525"/>
    </location>
</feature>
<proteinExistence type="predicted"/>
<evidence type="ECO:0000313" key="4">
    <source>
        <dbReference type="Proteomes" id="UP001206483"/>
    </source>
</evidence>
<keyword evidence="4" id="KW-1185">Reference proteome</keyword>
<dbReference type="PROSITE" id="PS50231">
    <property type="entry name" value="RICIN_B_LECTIN"/>
    <property type="match status" value="1"/>
</dbReference>
<protein>
    <recommendedName>
        <fullName evidence="2">Ricin B lectin domain-containing protein</fullName>
    </recommendedName>
</protein>
<accession>A0ABT1JB38</accession>
<feature type="signal peptide" evidence="1">
    <location>
        <begin position="1"/>
        <end position="28"/>
    </location>
</feature>
<dbReference type="InterPro" id="IPR000772">
    <property type="entry name" value="Ricin_B_lectin"/>
</dbReference>
<dbReference type="Proteomes" id="UP001206483">
    <property type="component" value="Unassembled WGS sequence"/>
</dbReference>
<evidence type="ECO:0000259" key="2">
    <source>
        <dbReference type="SMART" id="SM00458"/>
    </source>
</evidence>
<dbReference type="RefSeq" id="WP_253805007.1">
    <property type="nucleotide sequence ID" value="NZ_JAMZDX010000009.1"/>
</dbReference>
<keyword evidence="1" id="KW-0732">Signal</keyword>
<sequence>MKQTTIRGAAMLGMATALLMSVATSATAAGGAAQAADSTAAPVHRAGVMATVGQAAQARTAHAAARAAAPDVDAKTLAYNGGIGGAGVMSGAKTKVYLVFYGNQWGKRSTDANGNAKFSGDPAGVASAAQQMFKGIGTNGETWSADLTQWCDGKGVAKGALACPANLPASQFVPYQAGGVLAGVWYDNAAPEPENVNGHGLALEANKAAGHFGNTTAASNRNAYYVIMSPHGTNPDGYKDPKTGYCAWHDWNNDAVNLPGGAAPSAYGNDIAFSNQPYNVDVDDCGKNWVNAGAAGALDGYTMTLGHEWHEMMSDPYPSTGWVNPGTHGGTKDYENSDECAWIAPGRAGGAQNVNFGPFGSYAEQASWSNDTDFCAISHPIVNHGGGNLNGTHVLTVSGGFALDDPRSSRVHGEQLITWVKNGGSNQKWVFTQQPDGSYTIANGSSKLCLDDNGWKAPVPGTPVFQDPCTGATIRHWTVAQLPSGAYTIANSSSGLLLTTAYAKNGSLVTEERNTNSPLQQWTIS</sequence>
<name>A0ABT1JB38_9ACTN</name>
<evidence type="ECO:0000256" key="1">
    <source>
        <dbReference type="SAM" id="SignalP"/>
    </source>
</evidence>
<dbReference type="CDD" id="cd00161">
    <property type="entry name" value="beta-trefoil_Ricin-like"/>
    <property type="match status" value="1"/>
</dbReference>
<gene>
    <name evidence="3" type="ORF">FHR36_007856</name>
</gene>
<feature type="chain" id="PRO_5046467324" description="Ricin B lectin domain-containing protein" evidence="1">
    <location>
        <begin position="29"/>
        <end position="525"/>
    </location>
</feature>
<dbReference type="SMART" id="SM00458">
    <property type="entry name" value="RICIN"/>
    <property type="match status" value="1"/>
</dbReference>
<dbReference type="Gene3D" id="2.80.10.50">
    <property type="match status" value="1"/>
</dbReference>